<evidence type="ECO:0000313" key="2">
    <source>
        <dbReference type="Proteomes" id="UP000001307"/>
    </source>
</evidence>
<sequence>MAPSRSDSSNRDSLGDDLQVTFPEFIRSRANQDSFLCTSLGNSRLSRLTALPRNWPKIKAPFVTSPQRRK</sequence>
<gene>
    <name evidence="1" type="ORF">GSOID_T00009739001</name>
</gene>
<dbReference type="Proteomes" id="UP000001307">
    <property type="component" value="Unassembled WGS sequence"/>
</dbReference>
<dbReference type="EMBL" id="FN653326">
    <property type="protein sequence ID" value="CBY14683.1"/>
    <property type="molecule type" value="Genomic_DNA"/>
</dbReference>
<proteinExistence type="predicted"/>
<dbReference type="InParanoid" id="E4XYG1"/>
<dbReference type="AlphaFoldDB" id="E4XYG1"/>
<keyword evidence="2" id="KW-1185">Reference proteome</keyword>
<evidence type="ECO:0000313" key="1">
    <source>
        <dbReference type="EMBL" id="CBY14683.1"/>
    </source>
</evidence>
<name>E4XYG1_OIKDI</name>
<protein>
    <submittedName>
        <fullName evidence="1">Uncharacterized protein</fullName>
    </submittedName>
</protein>
<organism evidence="1">
    <name type="scientific">Oikopleura dioica</name>
    <name type="common">Tunicate</name>
    <dbReference type="NCBI Taxonomy" id="34765"/>
    <lineage>
        <taxon>Eukaryota</taxon>
        <taxon>Metazoa</taxon>
        <taxon>Chordata</taxon>
        <taxon>Tunicata</taxon>
        <taxon>Appendicularia</taxon>
        <taxon>Copelata</taxon>
        <taxon>Oikopleuridae</taxon>
        <taxon>Oikopleura</taxon>
    </lineage>
</organism>
<accession>E4XYG1</accession>
<reference evidence="1" key="1">
    <citation type="journal article" date="2010" name="Science">
        <title>Plasticity of animal genome architecture unmasked by rapid evolution of a pelagic tunicate.</title>
        <authorList>
            <person name="Denoeud F."/>
            <person name="Henriet S."/>
            <person name="Mungpakdee S."/>
            <person name="Aury J.M."/>
            <person name="Da Silva C."/>
            <person name="Brinkmann H."/>
            <person name="Mikhaleva J."/>
            <person name="Olsen L.C."/>
            <person name="Jubin C."/>
            <person name="Canestro C."/>
            <person name="Bouquet J.M."/>
            <person name="Danks G."/>
            <person name="Poulain J."/>
            <person name="Campsteijn C."/>
            <person name="Adamski M."/>
            <person name="Cross I."/>
            <person name="Yadetie F."/>
            <person name="Muffato M."/>
            <person name="Louis A."/>
            <person name="Butcher S."/>
            <person name="Tsagkogeorga G."/>
            <person name="Konrad A."/>
            <person name="Singh S."/>
            <person name="Jensen M.F."/>
            <person name="Cong E.H."/>
            <person name="Eikeseth-Otteraa H."/>
            <person name="Noel B."/>
            <person name="Anthouard V."/>
            <person name="Porcel B.M."/>
            <person name="Kachouri-Lafond R."/>
            <person name="Nishino A."/>
            <person name="Ugolini M."/>
            <person name="Chourrout P."/>
            <person name="Nishida H."/>
            <person name="Aasland R."/>
            <person name="Huzurbazar S."/>
            <person name="Westhof E."/>
            <person name="Delsuc F."/>
            <person name="Lehrach H."/>
            <person name="Reinhardt R."/>
            <person name="Weissenbach J."/>
            <person name="Roy S.W."/>
            <person name="Artiguenave F."/>
            <person name="Postlethwait J.H."/>
            <person name="Manak J.R."/>
            <person name="Thompson E.M."/>
            <person name="Jaillon O."/>
            <person name="Du Pasquier L."/>
            <person name="Boudinot P."/>
            <person name="Liberles D.A."/>
            <person name="Volff J.N."/>
            <person name="Philippe H."/>
            <person name="Lenhard B."/>
            <person name="Roest Crollius H."/>
            <person name="Wincker P."/>
            <person name="Chourrout D."/>
        </authorList>
    </citation>
    <scope>NUCLEOTIDE SEQUENCE [LARGE SCALE GENOMIC DNA]</scope>
</reference>